<dbReference type="GeneID" id="49389164"/>
<dbReference type="Proteomes" id="UP000231791">
    <property type="component" value="Chromosome"/>
</dbReference>
<dbReference type="EMBL" id="CP024985">
    <property type="protein sequence ID" value="ATZ29327.1"/>
    <property type="molecule type" value="Genomic_DNA"/>
</dbReference>
<feature type="compositionally biased region" description="Low complexity" evidence="1">
    <location>
        <begin position="132"/>
        <end position="147"/>
    </location>
</feature>
<name>A0A2K8PRE8_STRLA</name>
<dbReference type="OrthoDB" id="4328840at2"/>
<feature type="region of interest" description="Disordered" evidence="1">
    <location>
        <begin position="123"/>
        <end position="147"/>
    </location>
</feature>
<evidence type="ECO:0000256" key="2">
    <source>
        <dbReference type="SAM" id="Phobius"/>
    </source>
</evidence>
<dbReference type="KEGG" id="slx:SLAV_37815"/>
<organism evidence="3 4">
    <name type="scientific">Streptomyces lavendulae subsp. lavendulae</name>
    <dbReference type="NCBI Taxonomy" id="58340"/>
    <lineage>
        <taxon>Bacteria</taxon>
        <taxon>Bacillati</taxon>
        <taxon>Actinomycetota</taxon>
        <taxon>Actinomycetes</taxon>
        <taxon>Kitasatosporales</taxon>
        <taxon>Streptomycetaceae</taxon>
        <taxon>Streptomyces</taxon>
    </lineage>
</organism>
<protein>
    <submittedName>
        <fullName evidence="3">Uncharacterized protein</fullName>
    </submittedName>
</protein>
<dbReference type="RefSeq" id="WP_158740887.1">
    <property type="nucleotide sequence ID" value="NZ_CP024985.1"/>
</dbReference>
<gene>
    <name evidence="3" type="ORF">SLAV_37815</name>
</gene>
<dbReference type="AlphaFoldDB" id="A0A2K8PRE8"/>
<evidence type="ECO:0000313" key="3">
    <source>
        <dbReference type="EMBL" id="ATZ29327.1"/>
    </source>
</evidence>
<keyword evidence="4" id="KW-1185">Reference proteome</keyword>
<feature type="transmembrane region" description="Helical" evidence="2">
    <location>
        <begin position="71"/>
        <end position="90"/>
    </location>
</feature>
<evidence type="ECO:0000256" key="1">
    <source>
        <dbReference type="SAM" id="MobiDB-lite"/>
    </source>
</evidence>
<reference evidence="3 4" key="1">
    <citation type="submission" date="2017-11" db="EMBL/GenBank/DDBJ databases">
        <title>Complete genome sequence of Streptomyces lavendulae subsp. lavendulae CCM 3239 (formerly 'Streptomyces aureofaciens CCM 3239'), the producer of the angucycline-type antibiotic auricin.</title>
        <authorList>
            <person name="Busche T."/>
            <person name="Novakova R."/>
            <person name="Al'Dilaimi A."/>
            <person name="Homerova D."/>
            <person name="Feckova L."/>
            <person name="Rezuchova B."/>
            <person name="Mingyar E."/>
            <person name="Csolleiova D."/>
            <person name="Bekeova C."/>
            <person name="Winkler A."/>
            <person name="Sevcikova B."/>
            <person name="Kalinowski J."/>
            <person name="Kormanec J."/>
            <person name="Ruckert C."/>
        </authorList>
    </citation>
    <scope>NUCLEOTIDE SEQUENCE [LARGE SCALE GENOMIC DNA]</scope>
    <source>
        <strain evidence="3 4">CCM 3239</strain>
    </source>
</reference>
<accession>A0A2K8PRE8</accession>
<keyword evidence="2" id="KW-0472">Membrane</keyword>
<keyword evidence="2" id="KW-0812">Transmembrane</keyword>
<feature type="transmembrane region" description="Helical" evidence="2">
    <location>
        <begin position="6"/>
        <end position="24"/>
    </location>
</feature>
<evidence type="ECO:0000313" key="4">
    <source>
        <dbReference type="Proteomes" id="UP000231791"/>
    </source>
</evidence>
<keyword evidence="2" id="KW-1133">Transmembrane helix</keyword>
<proteinExistence type="predicted"/>
<sequence>MSDLASFIPAALGTVAVLVRLPSLRRNTRDPLLRAVVVSLLAATGVFYFGATSTIVKVNEITGVPNFAAPLLYSLLMACCGSGIILIINWRGGPPACIRRSTGWCCAGTYAALAVAMYARSPPSARHGSNGWRTWTPTTPTPRTSAK</sequence>
<feature type="transmembrane region" description="Helical" evidence="2">
    <location>
        <begin position="31"/>
        <end position="51"/>
    </location>
</feature>